<comment type="caution">
    <text evidence="1">The sequence shown here is derived from an EMBL/GenBank/DDBJ whole genome shotgun (WGS) entry which is preliminary data.</text>
</comment>
<gene>
    <name evidence="1" type="ORF">V1517DRAFT_357303</name>
</gene>
<dbReference type="EMBL" id="MU970173">
    <property type="protein sequence ID" value="KAK9319625.1"/>
    <property type="molecule type" value="Genomic_DNA"/>
</dbReference>
<evidence type="ECO:0000313" key="2">
    <source>
        <dbReference type="Proteomes" id="UP001489719"/>
    </source>
</evidence>
<accession>A0ACC3TEM0</accession>
<evidence type="ECO:0000313" key="1">
    <source>
        <dbReference type="EMBL" id="KAK9319625.1"/>
    </source>
</evidence>
<proteinExistence type="predicted"/>
<dbReference type="Proteomes" id="UP001489719">
    <property type="component" value="Unassembled WGS sequence"/>
</dbReference>
<keyword evidence="2" id="KW-1185">Reference proteome</keyword>
<reference evidence="2" key="1">
    <citation type="journal article" date="2024" name="Front. Bioeng. Biotechnol.">
        <title>Genome-scale model development and genomic sequencing of the oleaginous clade Lipomyces.</title>
        <authorList>
            <person name="Czajka J.J."/>
            <person name="Han Y."/>
            <person name="Kim J."/>
            <person name="Mondo S.J."/>
            <person name="Hofstad B.A."/>
            <person name="Robles A."/>
            <person name="Haridas S."/>
            <person name="Riley R."/>
            <person name="LaButti K."/>
            <person name="Pangilinan J."/>
            <person name="Andreopoulos W."/>
            <person name="Lipzen A."/>
            <person name="Yan J."/>
            <person name="Wang M."/>
            <person name="Ng V."/>
            <person name="Grigoriev I.V."/>
            <person name="Spatafora J.W."/>
            <person name="Magnuson J.K."/>
            <person name="Baker S.E."/>
            <person name="Pomraning K.R."/>
        </authorList>
    </citation>
    <scope>NUCLEOTIDE SEQUENCE [LARGE SCALE GENOMIC DNA]</scope>
    <source>
        <strain evidence="2">CBS 10300</strain>
    </source>
</reference>
<sequence length="1167" mass="130526">MYSNSLGNSPRKSKNPLANVAIISEPNPAGTTICVRLLETFASSAALCSGVIIANQMVAAYGVTDLNDISHLGLSATFHPVEDSYLLPDIMAPKPQHPPGFNGAAEVDATLGVQSPEMAVSSDQLANHFGHFNLNDQSQYNSSHFEESNDNGYGESYQNPPASKYVSPYDSYGQSYHQHQPPPVPPYTSIEGQNQSQALNSHIPERYRQPLPLPPLQNLGFNAPELQYIPEEYPSVSALPFPPQSQYDLQTTHPQYQQYDHQQDNHHYYHHHHLQQQQQQQQPATDTSYQDHIYSQDYTSQIVDYGQQNYAVADITESQQSNSDGPQAKHQQQQVEQMVATPNREYQEFRVSTGPEQQEQLEVQQPLAQKDEKHKQAKVPQVSHSLQQGSPQKPYQRLYSGASSEAISSPEIPRKLSSPTLPSLKVDEFEEAVHTEPRATPSDRRTSSTLESPQIQTYRSPSSLKVDFIPEDGFPNIEDAPNTIPASFQMRVRQLRAKMDRVLICEDQSQQLDWALSVLDLRKTCENLFDRDDQLMISTADNVILHLKQFDVPKLLYYLGTWCENGEMDMDQDPYRAYGFYERAAEGGYARAWYRMGIIHETQKNYNYAVDAFKQGIEENDAGCCYALGVIYLKGLDGQEPDQALSLEYLRVAAEHSDEDVPTPAYVYGQILVGEDSDWSVSLVNQDIALGRQFIERAAYLGSAAAQVRMGIAYQTKGLGCDYYPAISLHYYAVASRAGDSDAYVGLSSWFVIGDEDVFEKDEKRAFDCAKAAADLGNPRGFFALGYYYEVGIYVREDSEEARRYYMKAAALDNPEAIERLNSKQKEFSRNEHQKQVSTRRNNQRSMTISRKQREKVWKRDSLQPAPTIDDVERAYTNITAGRGSRSKDLPAGQRKSSPGSRSQSGYERVGEIAERLTGDFNKDPATQQPSIPMPSAVDIPGNGRQTADPLAPVSLLRTPGAGFHESQKQHRPSSSQLHRRSASQYPEDRRASAILHPDTMDMLNPQLPVDARRRRRLSSPATSPLIATSQGLSSPSAIGGGPPQQVVYGVPQQGQKQQSFHRMSPESLFEPEQRQSPRPVYSQSGGRNSAMAHRRPVSPLNISPAPASDPVIVPAKDPERRTSDPKAEETLKSVFQPLEVSKRPGPKTFEEMGIPRPTKDQDCLIM</sequence>
<protein>
    <submittedName>
        <fullName evidence="1">Uncharacterized protein</fullName>
    </submittedName>
</protein>
<name>A0ACC3TEM0_9ASCO</name>
<organism evidence="1 2">
    <name type="scientific">Lipomyces orientalis</name>
    <dbReference type="NCBI Taxonomy" id="1233043"/>
    <lineage>
        <taxon>Eukaryota</taxon>
        <taxon>Fungi</taxon>
        <taxon>Dikarya</taxon>
        <taxon>Ascomycota</taxon>
        <taxon>Saccharomycotina</taxon>
        <taxon>Lipomycetes</taxon>
        <taxon>Lipomycetales</taxon>
        <taxon>Lipomycetaceae</taxon>
        <taxon>Lipomyces</taxon>
    </lineage>
</organism>